<evidence type="ECO:0000313" key="2">
    <source>
        <dbReference type="Proteomes" id="UP001165422"/>
    </source>
</evidence>
<dbReference type="EMBL" id="JAJJPB010000044">
    <property type="protein sequence ID" value="MCC9296707.1"/>
    <property type="molecule type" value="Genomic_DNA"/>
</dbReference>
<sequence>MTKMFLLFSHKLLESQKEEAMSRFNVDKFIELPGKLRNKWSDVPSQGDIPKGYLDEIINFINLNKSERNYALVEGEYGIIYVMVQWCIKNKVIPLYAAAKRVYKSFCNSDGSISEIHIFKHVTFRLYKDVY</sequence>
<name>A0ABS8NA68_9CLOT</name>
<dbReference type="RefSeq" id="WP_229982133.1">
    <property type="nucleotide sequence ID" value="NZ_JAJJPB010000044.1"/>
</dbReference>
<dbReference type="InterPro" id="IPR049811">
    <property type="entry name" value="MJ1673-like_dom"/>
</dbReference>
<reference evidence="1" key="1">
    <citation type="submission" date="2021-11" db="EMBL/GenBank/DDBJ databases">
        <authorList>
            <person name="Qingchun L."/>
            <person name="Dong Z."/>
            <person name="Zongwei Q."/>
            <person name="Jia Z."/>
            <person name="Duotao L."/>
        </authorList>
    </citation>
    <scope>NUCLEOTIDE SEQUENCE</scope>
    <source>
        <strain evidence="1">WLY-B-L2</strain>
    </source>
</reference>
<gene>
    <name evidence="1" type="primary">csx20</name>
    <name evidence="1" type="ORF">LN736_17870</name>
</gene>
<dbReference type="Proteomes" id="UP001165422">
    <property type="component" value="Unassembled WGS sequence"/>
</dbReference>
<accession>A0ABS8NA68</accession>
<protein>
    <submittedName>
        <fullName evidence="1">CRISPR-associated protein Csx20</fullName>
    </submittedName>
</protein>
<keyword evidence="2" id="KW-1185">Reference proteome</keyword>
<evidence type="ECO:0000313" key="1">
    <source>
        <dbReference type="EMBL" id="MCC9296707.1"/>
    </source>
</evidence>
<comment type="caution">
    <text evidence="1">The sequence shown here is derived from an EMBL/GenBank/DDBJ whole genome shotgun (WGS) entry which is preliminary data.</text>
</comment>
<dbReference type="NCBIfam" id="NF040559">
    <property type="entry name" value="CAS_Csx20"/>
    <property type="match status" value="1"/>
</dbReference>
<organism evidence="1 2">
    <name type="scientific">Clostridium aromativorans</name>
    <dbReference type="NCBI Taxonomy" id="2836848"/>
    <lineage>
        <taxon>Bacteria</taxon>
        <taxon>Bacillati</taxon>
        <taxon>Bacillota</taxon>
        <taxon>Clostridia</taxon>
        <taxon>Eubacteriales</taxon>
        <taxon>Clostridiaceae</taxon>
        <taxon>Clostridium</taxon>
    </lineage>
</organism>
<proteinExistence type="predicted"/>